<dbReference type="SMART" id="SM00642">
    <property type="entry name" value="Aamy"/>
    <property type="match status" value="1"/>
</dbReference>
<dbReference type="GO" id="GO:0005975">
    <property type="term" value="P:carbohydrate metabolic process"/>
    <property type="evidence" value="ECO:0007669"/>
    <property type="project" value="InterPro"/>
</dbReference>
<dbReference type="PIRSF" id="PIRSF003059">
    <property type="entry name" value="Sucrose_phosphorylase"/>
    <property type="match status" value="1"/>
</dbReference>
<keyword evidence="6" id="KW-1185">Reference proteome</keyword>
<feature type="binding site" evidence="3">
    <location>
        <position position="143"/>
    </location>
    <ligand>
        <name>substrate</name>
    </ligand>
</feature>
<dbReference type="PANTHER" id="PTHR38784">
    <property type="entry name" value="SUCROSE PHOSPHORYLASE"/>
    <property type="match status" value="1"/>
</dbReference>
<dbReference type="SUPFAM" id="SSF51445">
    <property type="entry name" value="(Trans)glycosidases"/>
    <property type="match status" value="1"/>
</dbReference>
<evidence type="ECO:0000313" key="5">
    <source>
        <dbReference type="EMBL" id="EAV46649.1"/>
    </source>
</evidence>
<dbReference type="GO" id="GO:0016757">
    <property type="term" value="F:glycosyltransferase activity"/>
    <property type="evidence" value="ECO:0007669"/>
    <property type="project" value="UniProtKB-KW"/>
</dbReference>
<evidence type="ECO:0000259" key="4">
    <source>
        <dbReference type="SMART" id="SM00642"/>
    </source>
</evidence>
<keyword evidence="1" id="KW-0328">Glycosyltransferase</keyword>
<sequence length="582" mass="67189">MASLSLEDELREKIYHHLNQIYVNNDNYALSEKIIAVFFQGRDLISPNPNLSKWDSSDIILITYAHSIVENEKAPLQTLLKFLDKHIQSYINTVHILPYFPYSSDDGFAVIDFKKINDAFGSWEDIEAIATTYKLMSDLVINHVSSRSQWFDQFKNGKNPGQHYFLSVDPLIDTQKVVRPRTSNVLQEVNTINGKKYVWSTFSHDQPDLNFSNPAVLVEIIDIVRTYLERGTKIFRLDAVAFIWKQINTECINLPQTHEIIRLIRTLTDFYSHEVFLVTETNIPNRENLSYFGNRNEAHLVYNFALPPLILYTLLNGISGKIKQWLMGMPPAIFGTTYFNFIASHDGIGLRPIEEILTEEEIDMLAKNIEGAGGKVSYRTKENSQRPYELNIALFDALKLHVKDGDDGYQEARFISAHTIMLSLEGIPAFYIHSFLATQNDYEKVKHSGKNRGINRHQWQMQELEKILLSENHHSRMFYELLRLIGIRKRQRAFHPNATQFTLGLGNSVLALWRQSLDRTQSIFSIHNISNQRIAIQLSDLNLVETDSWLDLISGTKLERSHGKLMLTPYQSMWITNKSSIM</sequence>
<organism evidence="5 6">
    <name type="scientific">Methylophilales bacterium HTCC2181</name>
    <dbReference type="NCBI Taxonomy" id="383631"/>
    <lineage>
        <taxon>Bacteria</taxon>
        <taxon>Pseudomonadati</taxon>
        <taxon>Pseudomonadota</taxon>
        <taxon>Betaproteobacteria</taxon>
        <taxon>Nitrosomonadales</taxon>
        <taxon>OM43 clade</taxon>
    </lineage>
</organism>
<dbReference type="InterPro" id="IPR033746">
    <property type="entry name" value="GGa_phosphorylase"/>
</dbReference>
<dbReference type="EMBL" id="AAUX01000001">
    <property type="protein sequence ID" value="EAV46649.1"/>
    <property type="molecule type" value="Genomic_DNA"/>
</dbReference>
<feature type="binding site" evidence="3">
    <location>
        <position position="452"/>
    </location>
    <ligand>
        <name>substrate</name>
    </ligand>
</feature>
<keyword evidence="2" id="KW-0808">Transferase</keyword>
<dbReference type="InterPro" id="IPR045857">
    <property type="entry name" value="O16G_dom_2"/>
</dbReference>
<comment type="caution">
    <text evidence="5">The sequence shown here is derived from an EMBL/GenBank/DDBJ whole genome shotgun (WGS) entry which is preliminary data.</text>
</comment>
<dbReference type="InterPro" id="IPR013780">
    <property type="entry name" value="Glyco_hydro_b"/>
</dbReference>
<feature type="binding site" evidence="3">
    <location>
        <begin position="236"/>
        <end position="238"/>
    </location>
    <ligand>
        <name>substrate</name>
    </ligand>
</feature>
<feature type="binding site" evidence="3">
    <location>
        <begin position="345"/>
        <end position="346"/>
    </location>
    <ligand>
        <name>substrate</name>
    </ligand>
</feature>
<dbReference type="CDD" id="cd11356">
    <property type="entry name" value="AmyAc_Sucrose_phosphorylase-like_1"/>
    <property type="match status" value="1"/>
</dbReference>
<evidence type="ECO:0000256" key="3">
    <source>
        <dbReference type="PIRSR" id="PIRSR003059-2"/>
    </source>
</evidence>
<dbReference type="InterPro" id="IPR016377">
    <property type="entry name" value="Sucrose_GGa_phosphorylase-rel"/>
</dbReference>
<evidence type="ECO:0000256" key="1">
    <source>
        <dbReference type="ARBA" id="ARBA00022676"/>
    </source>
</evidence>
<dbReference type="OrthoDB" id="9805159at2"/>
<gene>
    <name evidence="5" type="ORF">MB2181_01210</name>
</gene>
<reference evidence="5 6" key="1">
    <citation type="submission" date="2006-11" db="EMBL/GenBank/DDBJ databases">
        <authorList>
            <person name="Giovannoni S."/>
            <person name="Vergin K."/>
            <person name="Ferriera S."/>
            <person name="Johnson J."/>
            <person name="Kravitz S."/>
            <person name="Beeson K."/>
            <person name="Sutton G."/>
            <person name="Rogers Y.-H."/>
            <person name="Friedman R."/>
            <person name="Frazier M."/>
            <person name="Venter J.C."/>
        </authorList>
    </citation>
    <scope>NUCLEOTIDE SEQUENCE [LARGE SCALE GENOMIC DNA]</scope>
    <source>
        <strain evidence="5 6">HTCC2181</strain>
    </source>
</reference>
<protein>
    <submittedName>
        <fullName evidence="5">Sucrose phosphorylase</fullName>
    </submittedName>
</protein>
<name>A0P539_9PROT</name>
<dbReference type="Gene3D" id="3.20.20.80">
    <property type="entry name" value="Glycosidases"/>
    <property type="match status" value="1"/>
</dbReference>
<dbReference type="PANTHER" id="PTHR38784:SF1">
    <property type="entry name" value="SUCROSE PHOSPHORYLASE"/>
    <property type="match status" value="1"/>
</dbReference>
<evidence type="ECO:0000313" key="6">
    <source>
        <dbReference type="Proteomes" id="UP000054262"/>
    </source>
</evidence>
<proteinExistence type="predicted"/>
<dbReference type="Proteomes" id="UP000054262">
    <property type="component" value="Unassembled WGS sequence"/>
</dbReference>
<dbReference type="InterPro" id="IPR006047">
    <property type="entry name" value="GH13_cat_dom"/>
</dbReference>
<feature type="binding site" evidence="3">
    <location>
        <position position="105"/>
    </location>
    <ligand>
        <name>substrate</name>
    </ligand>
</feature>
<feature type="domain" description="Glycosyl hydrolase family 13 catalytic" evidence="4">
    <location>
        <begin position="77"/>
        <end position="488"/>
    </location>
</feature>
<evidence type="ECO:0000256" key="2">
    <source>
        <dbReference type="ARBA" id="ARBA00022679"/>
    </source>
</evidence>
<dbReference type="Gene3D" id="3.90.400.10">
    <property type="entry name" value="Oligo-1,6-glucosidase, Domain 2"/>
    <property type="match status" value="1"/>
</dbReference>
<accession>A0P539</accession>
<dbReference type="InterPro" id="IPR017853">
    <property type="entry name" value="GH"/>
</dbReference>
<dbReference type="Pfam" id="PF00128">
    <property type="entry name" value="Alpha-amylase"/>
    <property type="match status" value="1"/>
</dbReference>
<dbReference type="Gene3D" id="2.60.40.1180">
    <property type="entry name" value="Golgi alpha-mannosidase II"/>
    <property type="match status" value="1"/>
</dbReference>
<dbReference type="AlphaFoldDB" id="A0P539"/>